<comment type="caution">
    <text evidence="1">The sequence shown here is derived from an EMBL/GenBank/DDBJ whole genome shotgun (WGS) entry which is preliminary data.</text>
</comment>
<proteinExistence type="predicted"/>
<accession>A0A8H5F201</accession>
<sequence length="176" mass="19207">MLGSVDPGQGGTPITAMRYMLQAASRTATSQRRFMVAIKPDIINDSYDTLRFFCFVGSSGAVSEAPCGTVQLAVPRDQLSMVLSGPPTLFPSSVIMLPKRPSLPRNLQYPTIPNATMSKRKVPMLRNGMAPIKLHANSEAPELGWFLVIATQTGVPSWLQLAKKYCNPVIQKMGRL</sequence>
<gene>
    <name evidence="1" type="ORF">D9611_013763</name>
</gene>
<reference evidence="1 2" key="1">
    <citation type="journal article" date="2020" name="ISME J.">
        <title>Uncovering the hidden diversity of litter-decomposition mechanisms in mushroom-forming fungi.</title>
        <authorList>
            <person name="Floudas D."/>
            <person name="Bentzer J."/>
            <person name="Ahren D."/>
            <person name="Johansson T."/>
            <person name="Persson P."/>
            <person name="Tunlid A."/>
        </authorList>
    </citation>
    <scope>NUCLEOTIDE SEQUENCE [LARGE SCALE GENOMIC DNA]</scope>
    <source>
        <strain evidence="1 2">CBS 175.51</strain>
    </source>
</reference>
<dbReference type="EMBL" id="JAACJK010000168">
    <property type="protein sequence ID" value="KAF5320637.1"/>
    <property type="molecule type" value="Genomic_DNA"/>
</dbReference>
<dbReference type="AlphaFoldDB" id="A0A8H5F201"/>
<organism evidence="1 2">
    <name type="scientific">Ephemerocybe angulata</name>
    <dbReference type="NCBI Taxonomy" id="980116"/>
    <lineage>
        <taxon>Eukaryota</taxon>
        <taxon>Fungi</taxon>
        <taxon>Dikarya</taxon>
        <taxon>Basidiomycota</taxon>
        <taxon>Agaricomycotina</taxon>
        <taxon>Agaricomycetes</taxon>
        <taxon>Agaricomycetidae</taxon>
        <taxon>Agaricales</taxon>
        <taxon>Agaricineae</taxon>
        <taxon>Psathyrellaceae</taxon>
        <taxon>Ephemerocybe</taxon>
    </lineage>
</organism>
<protein>
    <submittedName>
        <fullName evidence="1">Uncharacterized protein</fullName>
    </submittedName>
</protein>
<name>A0A8H5F201_9AGAR</name>
<evidence type="ECO:0000313" key="2">
    <source>
        <dbReference type="Proteomes" id="UP000541558"/>
    </source>
</evidence>
<evidence type="ECO:0000313" key="1">
    <source>
        <dbReference type="EMBL" id="KAF5320637.1"/>
    </source>
</evidence>
<dbReference type="Proteomes" id="UP000541558">
    <property type="component" value="Unassembled WGS sequence"/>
</dbReference>
<keyword evidence="2" id="KW-1185">Reference proteome</keyword>